<dbReference type="AlphaFoldDB" id="A0A9W4HFV6"/>
<dbReference type="OrthoDB" id="538223at2759"/>
<dbReference type="Pfam" id="PF22939">
    <property type="entry name" value="WHD_GPIID"/>
    <property type="match status" value="1"/>
</dbReference>
<dbReference type="PANTHER" id="PTHR10039:SF14">
    <property type="entry name" value="NACHT DOMAIN-CONTAINING PROTEIN"/>
    <property type="match status" value="1"/>
</dbReference>
<keyword evidence="3" id="KW-0378">Hydrolase</keyword>
<feature type="short sequence motif" description="GXSXG" evidence="3">
    <location>
        <begin position="49"/>
        <end position="53"/>
    </location>
</feature>
<feature type="domain" description="NACHT" evidence="4">
    <location>
        <begin position="366"/>
        <end position="586"/>
    </location>
</feature>
<dbReference type="FunFam" id="3.40.50.300:FF:001638">
    <property type="entry name" value="NACHT and WD40 domain protein"/>
    <property type="match status" value="1"/>
</dbReference>
<keyword evidence="1" id="KW-0677">Repeat</keyword>
<evidence type="ECO:0000256" key="2">
    <source>
        <dbReference type="ARBA" id="ARBA00023098"/>
    </source>
</evidence>
<dbReference type="GO" id="GO:0046486">
    <property type="term" value="P:glycerolipid metabolic process"/>
    <property type="evidence" value="ECO:0007669"/>
    <property type="project" value="UniProtKB-ARBA"/>
</dbReference>
<keyword evidence="7" id="KW-1185">Reference proteome</keyword>
<dbReference type="InterPro" id="IPR002641">
    <property type="entry name" value="PNPLA_dom"/>
</dbReference>
<evidence type="ECO:0000259" key="5">
    <source>
        <dbReference type="PROSITE" id="PS51635"/>
    </source>
</evidence>
<feature type="short sequence motif" description="DGA/G" evidence="3">
    <location>
        <begin position="170"/>
        <end position="172"/>
    </location>
</feature>
<dbReference type="PROSITE" id="PS50837">
    <property type="entry name" value="NACHT"/>
    <property type="match status" value="1"/>
</dbReference>
<protein>
    <recommendedName>
        <fullName evidence="8">Vegetative incompatibility protein HET-E-1</fullName>
    </recommendedName>
</protein>
<dbReference type="InterPro" id="IPR016035">
    <property type="entry name" value="Acyl_Trfase/lysoPLipase"/>
</dbReference>
<dbReference type="Pfam" id="PF01734">
    <property type="entry name" value="Patatin"/>
    <property type="match status" value="1"/>
</dbReference>
<dbReference type="GO" id="GO:0016042">
    <property type="term" value="P:lipid catabolic process"/>
    <property type="evidence" value="ECO:0007669"/>
    <property type="project" value="UniProtKB-UniRule"/>
</dbReference>
<feature type="short sequence motif" description="GXGXXG" evidence="3">
    <location>
        <begin position="13"/>
        <end position="18"/>
    </location>
</feature>
<feature type="active site" description="Nucleophile" evidence="3">
    <location>
        <position position="51"/>
    </location>
</feature>
<comment type="caution">
    <text evidence="6">The sequence shown here is derived from an EMBL/GenBank/DDBJ whole genome shotgun (WGS) entry which is preliminary data.</text>
</comment>
<dbReference type="EMBL" id="CAJVOS010000012">
    <property type="protein sequence ID" value="CAG7998465.1"/>
    <property type="molecule type" value="Genomic_DNA"/>
</dbReference>
<dbReference type="InterPro" id="IPR027417">
    <property type="entry name" value="P-loop_NTPase"/>
</dbReference>
<dbReference type="InterPro" id="IPR007111">
    <property type="entry name" value="NACHT_NTPase"/>
</dbReference>
<evidence type="ECO:0000313" key="7">
    <source>
        <dbReference type="Proteomes" id="UP001153618"/>
    </source>
</evidence>
<dbReference type="CDD" id="cd07216">
    <property type="entry name" value="Pat17_PNPLA8_PNPLA9_like3"/>
    <property type="match status" value="1"/>
</dbReference>
<dbReference type="Proteomes" id="UP001153618">
    <property type="component" value="Unassembled WGS sequence"/>
</dbReference>
<evidence type="ECO:0000313" key="6">
    <source>
        <dbReference type="EMBL" id="CAG7998465.1"/>
    </source>
</evidence>
<dbReference type="SUPFAM" id="SSF52151">
    <property type="entry name" value="FabD/lysophospholipase-like"/>
    <property type="match status" value="1"/>
</dbReference>
<organism evidence="6 7">
    <name type="scientific">Penicillium olsonii</name>
    <dbReference type="NCBI Taxonomy" id="99116"/>
    <lineage>
        <taxon>Eukaryota</taxon>
        <taxon>Fungi</taxon>
        <taxon>Dikarya</taxon>
        <taxon>Ascomycota</taxon>
        <taxon>Pezizomycotina</taxon>
        <taxon>Eurotiomycetes</taxon>
        <taxon>Eurotiomycetidae</taxon>
        <taxon>Eurotiales</taxon>
        <taxon>Aspergillaceae</taxon>
        <taxon>Penicillium</taxon>
    </lineage>
</organism>
<evidence type="ECO:0008006" key="8">
    <source>
        <dbReference type="Google" id="ProtNLM"/>
    </source>
</evidence>
<dbReference type="SUPFAM" id="SSF52540">
    <property type="entry name" value="P-loop containing nucleoside triphosphate hydrolases"/>
    <property type="match status" value="1"/>
</dbReference>
<evidence type="ECO:0000256" key="3">
    <source>
        <dbReference type="PROSITE-ProRule" id="PRU01161"/>
    </source>
</evidence>
<keyword evidence="3" id="KW-0442">Lipid degradation</keyword>
<gene>
    <name evidence="6" type="ORF">POLS_LOCUS1787</name>
</gene>
<evidence type="ECO:0000259" key="4">
    <source>
        <dbReference type="PROSITE" id="PS50837"/>
    </source>
</evidence>
<name>A0A9W4HFV6_PENOL</name>
<dbReference type="InterPro" id="IPR054471">
    <property type="entry name" value="GPIID_WHD"/>
</dbReference>
<dbReference type="Gene3D" id="3.40.1090.10">
    <property type="entry name" value="Cytosolic phospholipase A2 catalytic domain"/>
    <property type="match status" value="1"/>
</dbReference>
<evidence type="ECO:0000256" key="1">
    <source>
        <dbReference type="ARBA" id="ARBA00022737"/>
    </source>
</evidence>
<dbReference type="GO" id="GO:0016787">
    <property type="term" value="F:hydrolase activity"/>
    <property type="evidence" value="ECO:0007669"/>
    <property type="project" value="UniProtKB-UniRule"/>
</dbReference>
<keyword evidence="2 3" id="KW-0443">Lipid metabolism</keyword>
<feature type="domain" description="PNPLA" evidence="5">
    <location>
        <begin position="9"/>
        <end position="183"/>
    </location>
</feature>
<feature type="active site" description="Proton acceptor" evidence="3">
    <location>
        <position position="170"/>
    </location>
</feature>
<reference evidence="6" key="1">
    <citation type="submission" date="2021-07" db="EMBL/GenBank/DDBJ databases">
        <authorList>
            <person name="Branca A.L. A."/>
        </authorList>
    </citation>
    <scope>NUCLEOTIDE SEQUENCE</scope>
</reference>
<dbReference type="PANTHER" id="PTHR10039">
    <property type="entry name" value="AMELOGENIN"/>
    <property type="match status" value="1"/>
</dbReference>
<dbReference type="PROSITE" id="PS51635">
    <property type="entry name" value="PNPLA"/>
    <property type="match status" value="1"/>
</dbReference>
<dbReference type="Gene3D" id="3.40.50.300">
    <property type="entry name" value="P-loop containing nucleotide triphosphate hydrolases"/>
    <property type="match status" value="1"/>
</dbReference>
<dbReference type="InterPro" id="IPR056884">
    <property type="entry name" value="NPHP3-like_N"/>
</dbReference>
<accession>A0A9W4HFV6</accession>
<proteinExistence type="predicted"/>
<sequence>MATNRVRLLALDGGGVRGLSSLMILQQLMATINAECPPKPCDYFDMIGGTSTGGLIAIMLGRLRMTVEECIYAYTSLSDRVFEKRRHRVTIKGKIQGRFDAIELERAVKEILRDRGLDQDALLKDEPDARCKVTHLLAATKIWQACRATSAATSFFDPIAIGPFGEEFVDGALGANNPIFALWSQAQDVWGGDLWAGLKCLVSIGTGVPPLQPLGDDIQGIFSTLKDIATETERTDEYFRRDKPSLADEGRYFRFNVNHGLESIGLEESKKKKEIAAATGRYTTLQATVKQIEACASKLAERKLQRCVQYILDSDDQACLRNLQTTNPNDDKDRIMRSNGGLLKDAYRWILDNGEFRQWCNEPSTRLLWIKGDPGKGKTMLLCGIINELANSVPDTTAISFFFCQATDVRINNATAVLRGLIYLIIDKQPHLISHIRRQYKYTGKQLFEGVNAWEALSKIFFSILEDPLLQCAYLIIDALDECTADLPLLLDLVTQTSSACSHVRWIVSSRNGPIIEEFLNTASLKATLSLELNEKCVSEAVVLYIQNKVRELTRIKKYKNEIRDAVSSHLLANANGTFLWVALVCNKLAEERAWNTRKLLTAFPPTLKSLYKQMLDQLRGSEDAELCKCILGVVLSVCRPITLDELPALLPMPKDVSDDRESLKGIIRLCGSFLALHHREDTIFFVHKSAKDFLLEHASDEIFPRGIGVQHSTIFSRSLRVMYDILRRDVYNIKSPGYPIEKVKCPDSDPVAAVRYSCVYWVDHLGDSDSHQTPNPEIQDSGFLDVFLQQKYLYWLEALSLLRSLSEGIAAMLKLDTLLQTSPKHF</sequence>
<dbReference type="Pfam" id="PF24883">
    <property type="entry name" value="NPHP3_N"/>
    <property type="match status" value="1"/>
</dbReference>